<proteinExistence type="predicted"/>
<evidence type="ECO:0000313" key="1">
    <source>
        <dbReference type="EMBL" id="KNC33229.1"/>
    </source>
</evidence>
<protein>
    <submittedName>
        <fullName evidence="1">Uncharacterized protein</fullName>
    </submittedName>
</protein>
<dbReference type="AlphaFoldDB" id="A0A0L0CP52"/>
<accession>A0A0L0CP52</accession>
<dbReference type="EMBL" id="JRES01000215">
    <property type="protein sequence ID" value="KNC33229.1"/>
    <property type="molecule type" value="Genomic_DNA"/>
</dbReference>
<organism evidence="1 2">
    <name type="scientific">Lucilia cuprina</name>
    <name type="common">Green bottle fly</name>
    <name type="synonym">Australian sheep blowfly</name>
    <dbReference type="NCBI Taxonomy" id="7375"/>
    <lineage>
        <taxon>Eukaryota</taxon>
        <taxon>Metazoa</taxon>
        <taxon>Ecdysozoa</taxon>
        <taxon>Arthropoda</taxon>
        <taxon>Hexapoda</taxon>
        <taxon>Insecta</taxon>
        <taxon>Pterygota</taxon>
        <taxon>Neoptera</taxon>
        <taxon>Endopterygota</taxon>
        <taxon>Diptera</taxon>
        <taxon>Brachycera</taxon>
        <taxon>Muscomorpha</taxon>
        <taxon>Oestroidea</taxon>
        <taxon>Calliphoridae</taxon>
        <taxon>Luciliinae</taxon>
        <taxon>Lucilia</taxon>
    </lineage>
</organism>
<dbReference type="Proteomes" id="UP000037069">
    <property type="component" value="Unassembled WGS sequence"/>
</dbReference>
<comment type="caution">
    <text evidence="1">The sequence shown here is derived from an EMBL/GenBank/DDBJ whole genome shotgun (WGS) entry which is preliminary data.</text>
</comment>
<reference evidence="1 2" key="1">
    <citation type="journal article" date="2015" name="Nat. Commun.">
        <title>Lucilia cuprina genome unlocks parasitic fly biology to underpin future interventions.</title>
        <authorList>
            <person name="Anstead C.A."/>
            <person name="Korhonen P.K."/>
            <person name="Young N.D."/>
            <person name="Hall R.S."/>
            <person name="Jex A.R."/>
            <person name="Murali S.C."/>
            <person name="Hughes D.S."/>
            <person name="Lee S.F."/>
            <person name="Perry T."/>
            <person name="Stroehlein A.J."/>
            <person name="Ansell B.R."/>
            <person name="Breugelmans B."/>
            <person name="Hofmann A."/>
            <person name="Qu J."/>
            <person name="Dugan S."/>
            <person name="Lee S.L."/>
            <person name="Chao H."/>
            <person name="Dinh H."/>
            <person name="Han Y."/>
            <person name="Doddapaneni H.V."/>
            <person name="Worley K.C."/>
            <person name="Muzny D.M."/>
            <person name="Ioannidis P."/>
            <person name="Waterhouse R.M."/>
            <person name="Zdobnov E.M."/>
            <person name="James P.J."/>
            <person name="Bagnall N.H."/>
            <person name="Kotze A.C."/>
            <person name="Gibbs R.A."/>
            <person name="Richards S."/>
            <person name="Batterham P."/>
            <person name="Gasser R.B."/>
        </authorList>
    </citation>
    <scope>NUCLEOTIDE SEQUENCE [LARGE SCALE GENOMIC DNA]</scope>
    <source>
        <strain evidence="1 2">LS</strain>
        <tissue evidence="1">Full body</tissue>
    </source>
</reference>
<name>A0A0L0CP52_LUCCU</name>
<sequence length="116" mass="12506">MASSAISVSSSLSSCSADRVKSICRLKRVFSNCFCIPTLFITGAEWIRTTKTKSSVIFAGGQSHCLLGIGCANFSQGFQPNILRANTNSFSACTINSSTWPQPMAFSKALMSLFFK</sequence>
<evidence type="ECO:0000313" key="2">
    <source>
        <dbReference type="Proteomes" id="UP000037069"/>
    </source>
</evidence>
<gene>
    <name evidence="1" type="ORF">FF38_06241</name>
</gene>
<keyword evidence="2" id="KW-1185">Reference proteome</keyword>